<dbReference type="InterPro" id="IPR011858">
    <property type="entry name" value="His6/HISN3"/>
</dbReference>
<dbReference type="PANTHER" id="PTHR43090:SF2">
    <property type="entry name" value="1-(5-PHOSPHORIBOSYL)-5-[(5-PHOSPHORIBOSYLAMINO)METHYLIDENEAMINO] IMIDAZOLE-4-CARBOXAMIDE ISOMERASE"/>
    <property type="match status" value="1"/>
</dbReference>
<dbReference type="SUPFAM" id="SSF51366">
    <property type="entry name" value="Ribulose-phoshate binding barrel"/>
    <property type="match status" value="1"/>
</dbReference>
<dbReference type="PANTHER" id="PTHR43090">
    <property type="entry name" value="1-(5-PHOSPHORIBOSYL)-5-[(5-PHOSPHORIBOSYLAMINO)METHYLIDENEAMINO] IMIDAZOLE-4-CARBOXAMIDE ISOMERASE"/>
    <property type="match status" value="1"/>
</dbReference>
<name>A0A1Y2FSA1_PROLT</name>
<dbReference type="UniPathway" id="UPA00031">
    <property type="reaction ID" value="UER00009"/>
</dbReference>
<keyword evidence="6 11" id="KW-0028">Amino-acid biosynthesis</keyword>
<keyword evidence="7 11" id="KW-0368">Histidine biosynthesis</keyword>
<evidence type="ECO:0000256" key="11">
    <source>
        <dbReference type="RuleBase" id="RU003657"/>
    </source>
</evidence>
<keyword evidence="14" id="KW-1185">Reference proteome</keyword>
<dbReference type="GeneID" id="63782637"/>
<evidence type="ECO:0000256" key="7">
    <source>
        <dbReference type="ARBA" id="ARBA00023102"/>
    </source>
</evidence>
<evidence type="ECO:0000256" key="1">
    <source>
        <dbReference type="ARBA" id="ARBA00000901"/>
    </source>
</evidence>
<protein>
    <recommendedName>
        <fullName evidence="5 12">1-(5-phosphoribosyl)-5-[(5-phosphoribosylamino)methylideneamino] imidazole-4-carboxamide isomerase</fullName>
        <ecNumber evidence="4 12">5.3.1.16</ecNumber>
    </recommendedName>
    <alternativeName>
        <fullName evidence="10 12">5-proFAR isomerase</fullName>
    </alternativeName>
    <alternativeName>
        <fullName evidence="9 12">Phosphoribosylformimino-5-aminoimidazole carboxamide ribotide isomerase</fullName>
    </alternativeName>
</protein>
<dbReference type="NCBIfam" id="TIGR02129">
    <property type="entry name" value="hisA_euk"/>
    <property type="match status" value="1"/>
</dbReference>
<dbReference type="GO" id="GO:0000105">
    <property type="term" value="P:L-histidine biosynthetic process"/>
    <property type="evidence" value="ECO:0007669"/>
    <property type="project" value="UniProtKB-UniPathway"/>
</dbReference>
<comment type="caution">
    <text evidence="13">The sequence shown here is derived from an EMBL/GenBank/DDBJ whole genome shotgun (WGS) entry which is preliminary data.</text>
</comment>
<organism evidence="13 14">
    <name type="scientific">Protomyces lactucae-debilis</name>
    <dbReference type="NCBI Taxonomy" id="2754530"/>
    <lineage>
        <taxon>Eukaryota</taxon>
        <taxon>Fungi</taxon>
        <taxon>Dikarya</taxon>
        <taxon>Ascomycota</taxon>
        <taxon>Taphrinomycotina</taxon>
        <taxon>Taphrinomycetes</taxon>
        <taxon>Taphrinales</taxon>
        <taxon>Protomycetaceae</taxon>
        <taxon>Protomyces</taxon>
    </lineage>
</organism>
<sequence length="269" mass="29139">MSARQTLFRPCIDIHSGVVKQIVGGTLTEQKDSHASDSLKTNWVSTRPASYYANLYKEHNLEGGHVIMLGPGCEDAATEALQAWPNRLQVGGGINDTNAVKWLSAGASKIIVTSWLFPDAQFSSQRLDALVSLVGKEALVVDLSCRRKKDGHGWTVAMNKWQTLTTLDINDANLDMLADRCSEFLIHAADVEGLQGGIDEELVQYLGHWAKQHKDPISITYAGGARSVEDLERVSDLSGGLVDLTIGSALDIFGGQGASLSDCVAFNRR</sequence>
<dbReference type="InterPro" id="IPR013785">
    <property type="entry name" value="Aldolase_TIM"/>
</dbReference>
<dbReference type="EMBL" id="MCFI01000002">
    <property type="protein sequence ID" value="ORY86829.1"/>
    <property type="molecule type" value="Genomic_DNA"/>
</dbReference>
<dbReference type="Gene3D" id="3.20.20.70">
    <property type="entry name" value="Aldolase class I"/>
    <property type="match status" value="1"/>
</dbReference>
<dbReference type="STRING" id="56484.A0A1Y2FSA1"/>
<accession>A0A1Y2FSA1</accession>
<proteinExistence type="inferred from homology"/>
<dbReference type="FunFam" id="3.20.20.70:FF:000110">
    <property type="entry name" value="1-(5-phosphoribosyl)-5-[(5-phosphoribosylamino)methylideneamino] imidazole-4-carboxamide isomerase, chloroplastic"/>
    <property type="match status" value="1"/>
</dbReference>
<dbReference type="EC" id="5.3.1.16" evidence="4 12"/>
<evidence type="ECO:0000256" key="5">
    <source>
        <dbReference type="ARBA" id="ARBA00018464"/>
    </source>
</evidence>
<dbReference type="GO" id="GO:0005737">
    <property type="term" value="C:cytoplasm"/>
    <property type="evidence" value="ECO:0007669"/>
    <property type="project" value="UniProtKB-SubCell"/>
</dbReference>
<dbReference type="AlphaFoldDB" id="A0A1Y2FSA1"/>
<dbReference type="InterPro" id="IPR044524">
    <property type="entry name" value="Isoase_HisA-like"/>
</dbReference>
<dbReference type="Proteomes" id="UP000193685">
    <property type="component" value="Unassembled WGS sequence"/>
</dbReference>
<evidence type="ECO:0000256" key="9">
    <source>
        <dbReference type="ARBA" id="ARBA00030547"/>
    </source>
</evidence>
<dbReference type="InterPro" id="IPR011060">
    <property type="entry name" value="RibuloseP-bd_barrel"/>
</dbReference>
<gene>
    <name evidence="13" type="ORF">BCR37DRAFT_126354</name>
</gene>
<evidence type="ECO:0000256" key="2">
    <source>
        <dbReference type="ARBA" id="ARBA00005133"/>
    </source>
</evidence>
<comment type="pathway">
    <text evidence="2 12">Amino-acid biosynthesis; L-histidine biosynthesis; L-histidine from 5-phospho-alpha-D-ribose 1-diphosphate: step 4/9.</text>
</comment>
<dbReference type="GO" id="GO:0003949">
    <property type="term" value="F:1-(5-phosphoribosyl)-5-[(5-phosphoribosylamino)methylideneamino]imidazole-4-carboxamide isomerase activity"/>
    <property type="evidence" value="ECO:0007669"/>
    <property type="project" value="UniProtKB-EC"/>
</dbReference>
<evidence type="ECO:0000313" key="14">
    <source>
        <dbReference type="Proteomes" id="UP000193685"/>
    </source>
</evidence>
<dbReference type="GO" id="GO:0000162">
    <property type="term" value="P:L-tryptophan biosynthetic process"/>
    <property type="evidence" value="ECO:0007669"/>
    <property type="project" value="TreeGrafter"/>
</dbReference>
<dbReference type="InterPro" id="IPR006062">
    <property type="entry name" value="His_biosynth"/>
</dbReference>
<evidence type="ECO:0000256" key="4">
    <source>
        <dbReference type="ARBA" id="ARBA00012550"/>
    </source>
</evidence>
<comment type="subcellular location">
    <subcellularLocation>
        <location evidence="12">Cytoplasm</location>
    </subcellularLocation>
</comment>
<evidence type="ECO:0000256" key="12">
    <source>
        <dbReference type="RuleBase" id="RU364022"/>
    </source>
</evidence>
<evidence type="ECO:0000256" key="8">
    <source>
        <dbReference type="ARBA" id="ARBA00023235"/>
    </source>
</evidence>
<dbReference type="CDD" id="cd04723">
    <property type="entry name" value="HisA_HisF"/>
    <property type="match status" value="1"/>
</dbReference>
<evidence type="ECO:0000256" key="6">
    <source>
        <dbReference type="ARBA" id="ARBA00022605"/>
    </source>
</evidence>
<dbReference type="OMA" id="IEWNKTH"/>
<reference evidence="13 14" key="1">
    <citation type="submission" date="2016-07" db="EMBL/GenBank/DDBJ databases">
        <title>Pervasive Adenine N6-methylation of Active Genes in Fungi.</title>
        <authorList>
            <consortium name="DOE Joint Genome Institute"/>
            <person name="Mondo S.J."/>
            <person name="Dannebaum R.O."/>
            <person name="Kuo R.C."/>
            <person name="Labutti K."/>
            <person name="Haridas S."/>
            <person name="Kuo A."/>
            <person name="Salamov A."/>
            <person name="Ahrendt S.R."/>
            <person name="Lipzen A."/>
            <person name="Sullivan W."/>
            <person name="Andreopoulos W.B."/>
            <person name="Clum A."/>
            <person name="Lindquist E."/>
            <person name="Daum C."/>
            <person name="Ramamoorthy G.K."/>
            <person name="Gryganskyi A."/>
            <person name="Culley D."/>
            <person name="Magnuson J.K."/>
            <person name="James T.Y."/>
            <person name="O'Malley M.A."/>
            <person name="Stajich J.E."/>
            <person name="Spatafora J.W."/>
            <person name="Visel A."/>
            <person name="Grigoriev I.V."/>
        </authorList>
    </citation>
    <scope>NUCLEOTIDE SEQUENCE [LARGE SCALE GENOMIC DNA]</scope>
    <source>
        <strain evidence="13 14">12-1054</strain>
    </source>
</reference>
<dbReference type="Pfam" id="PF00977">
    <property type="entry name" value="His_biosynth"/>
    <property type="match status" value="1"/>
</dbReference>
<keyword evidence="8 12" id="KW-0413">Isomerase</keyword>
<comment type="similarity">
    <text evidence="3 11">Belongs to the HisA/HisF family.</text>
</comment>
<evidence type="ECO:0000313" key="13">
    <source>
        <dbReference type="EMBL" id="ORY86829.1"/>
    </source>
</evidence>
<comment type="catalytic activity">
    <reaction evidence="1 12">
        <text>1-(5-phospho-beta-D-ribosyl)-5-[(5-phospho-beta-D-ribosylamino)methylideneamino]imidazole-4-carboxamide = 5-[(5-phospho-1-deoxy-D-ribulos-1-ylimino)methylamino]-1-(5-phospho-beta-D-ribosyl)imidazole-4-carboxamide</text>
        <dbReference type="Rhea" id="RHEA:15469"/>
        <dbReference type="ChEBI" id="CHEBI:58435"/>
        <dbReference type="ChEBI" id="CHEBI:58525"/>
        <dbReference type="EC" id="5.3.1.16"/>
    </reaction>
</comment>
<dbReference type="RefSeq" id="XP_040727685.1">
    <property type="nucleotide sequence ID" value="XM_040866038.1"/>
</dbReference>
<evidence type="ECO:0000256" key="10">
    <source>
        <dbReference type="ARBA" id="ARBA00031376"/>
    </source>
</evidence>
<dbReference type="OrthoDB" id="446074at2759"/>
<keyword evidence="12" id="KW-0963">Cytoplasm</keyword>
<evidence type="ECO:0000256" key="3">
    <source>
        <dbReference type="ARBA" id="ARBA00009667"/>
    </source>
</evidence>